<evidence type="ECO:0000313" key="10">
    <source>
        <dbReference type="Proteomes" id="UP000798951"/>
    </source>
</evidence>
<evidence type="ECO:0000256" key="5">
    <source>
        <dbReference type="ARBA" id="ARBA00032875"/>
    </source>
</evidence>
<dbReference type="Pfam" id="PF07859">
    <property type="entry name" value="Abhydrolase_3"/>
    <property type="match status" value="1"/>
</dbReference>
<dbReference type="NCBIfam" id="NF038343">
    <property type="entry name" value="ligase_FadD11"/>
    <property type="match status" value="1"/>
</dbReference>
<dbReference type="Pfam" id="PF00501">
    <property type="entry name" value="AMP-binding"/>
    <property type="match status" value="1"/>
</dbReference>
<evidence type="ECO:0000256" key="2">
    <source>
        <dbReference type="ARBA" id="ARBA00022598"/>
    </source>
</evidence>
<dbReference type="InterPro" id="IPR033140">
    <property type="entry name" value="Lipase_GDXG_put_SER_AS"/>
</dbReference>
<keyword evidence="2" id="KW-0436">Ligase</keyword>
<evidence type="ECO:0000256" key="1">
    <source>
        <dbReference type="ARBA" id="ARBA00006432"/>
    </source>
</evidence>
<dbReference type="SUPFAM" id="SSF53474">
    <property type="entry name" value="alpha/beta-Hydrolases"/>
    <property type="match status" value="1"/>
</dbReference>
<dbReference type="Gene3D" id="3.40.50.1820">
    <property type="entry name" value="alpha/beta hydrolase"/>
    <property type="match status" value="1"/>
</dbReference>
<gene>
    <name evidence="9" type="ORF">FNL39_11010</name>
</gene>
<comment type="similarity">
    <text evidence="1">Belongs to the ATP-dependent AMP-binding enzyme family.</text>
</comment>
<evidence type="ECO:0000259" key="8">
    <source>
        <dbReference type="Pfam" id="PF07859"/>
    </source>
</evidence>
<dbReference type="EMBL" id="VMSD01000010">
    <property type="protein sequence ID" value="KAF0844778.1"/>
    <property type="molecule type" value="Genomic_DNA"/>
</dbReference>
<reference evidence="9 10" key="1">
    <citation type="submission" date="2019-07" db="EMBL/GenBank/DDBJ databases">
        <title>Genomic Encyclopedia of Type Strains, Phase IV (KMG-IV): sequencing the most valuable type-strain genomes for metagenomic binning, comparative biology and taxonomic classification.</title>
        <authorList>
            <person name="Goeker M."/>
        </authorList>
    </citation>
    <scope>NUCLEOTIDE SEQUENCE [LARGE SCALE GENOMIC DNA]</scope>
    <source>
        <strain evidence="9 10">DSM 44831</strain>
    </source>
</reference>
<organism evidence="9 10">
    <name type="scientific">Nocardia caishijiensis</name>
    <dbReference type="NCBI Taxonomy" id="184756"/>
    <lineage>
        <taxon>Bacteria</taxon>
        <taxon>Bacillati</taxon>
        <taxon>Actinomycetota</taxon>
        <taxon>Actinomycetes</taxon>
        <taxon>Mycobacteriales</taxon>
        <taxon>Nocardiaceae</taxon>
        <taxon>Nocardia</taxon>
    </lineage>
</organism>
<dbReference type="Proteomes" id="UP000798951">
    <property type="component" value="Unassembled WGS sequence"/>
</dbReference>
<accession>A0ABQ6YG58</accession>
<dbReference type="Gene3D" id="3.40.50.12780">
    <property type="entry name" value="N-terminal domain of ligase-like"/>
    <property type="match status" value="2"/>
</dbReference>
<evidence type="ECO:0000256" key="3">
    <source>
        <dbReference type="ARBA" id="ARBA00022832"/>
    </source>
</evidence>
<sequence>MTARLRGSLRTRAARLMAERTVRPLAAVLPVNTTTLRLARMAIDATMRVVGPSLAGTAVTRVDDGEVHGELVTGPKAVRGDAVVLYVHGGGFVAGSARAYRGVASRLSTTTRAPVFVVDYRLAPEYPSPCAQHDVAHAYGWLLRRGFSPDRIIVAGDSAGGYLAADFVIATAGRGLPAPAALVLFSPMTDLSLATARGGTVIRDVMSYSLSVKAVAQFTGEPLDLRPEHGKSLPPTLIQTGESEYFAADAAELANRFGAVNAPCELQIWPDQMHVFQVMPALAPEARFAFGAAGRFMTSILDTPCRHGGLKTERRSPMSSNRFETLCAAFQHVSSLDPDAIALRTPGDTKTISWRDYATAVRESAAGLAALGVGRGDTVALMMSNRVEFYPLEVGAQHVGATSFSVYNTLSAQQLAHVLGNATARVVICEPQFVARLRDSGVPLNHIVCLDEPVEGTLSVADMIAAGDPDFDFDASWRAVRADDVATLIYTSGTTGNPKGVETTHANLMFQAYGLHDVLGFEFGDSITSFMPSAHIADRLTSLYLQEVFGTQVTAVADPKQIGAALADLRPTIWGAVPRVWEKLKAGIEAVVAGEQDQNRKQALQWALSVGAERSEYELAGEPIPAEVAERWAKADELVLSTLRKRLGLDRLRFALSGAAPIPPRTLGFFAGLGVPISEIWGMSELSCICSVSHPRDARLGTVGRLLAGMESRIADDGELLVKGPLVMKGYRGEPDKTAEAVDADGWLSTGDVVTMDSDGYLRIVDRKKELIINASGKNMSPTTIEHAIKAATPMIGAMATIGDGRPYITALIVLDGESAEHHAARHNLPDASAATLAANPAIRQEIAAGVAAGNATLSRVEQVKRFRILPVSWEPGGDEVTLTMKLKRNVVAEKYATEIAELYADNPPADVQQPAESN</sequence>
<dbReference type="InterPro" id="IPR000873">
    <property type="entry name" value="AMP-dep_synth/lig_dom"/>
</dbReference>
<evidence type="ECO:0000259" key="7">
    <source>
        <dbReference type="Pfam" id="PF00501"/>
    </source>
</evidence>
<dbReference type="InterPro" id="IPR029058">
    <property type="entry name" value="AB_hydrolase_fold"/>
</dbReference>
<evidence type="ECO:0000256" key="4">
    <source>
        <dbReference type="ARBA" id="ARBA00023098"/>
    </source>
</evidence>
<evidence type="ECO:0000256" key="6">
    <source>
        <dbReference type="PROSITE-ProRule" id="PRU10038"/>
    </source>
</evidence>
<keyword evidence="10" id="KW-1185">Reference proteome</keyword>
<comment type="caution">
    <text evidence="9">The sequence shown here is derived from an EMBL/GenBank/DDBJ whole genome shotgun (WGS) entry which is preliminary data.</text>
</comment>
<dbReference type="PROSITE" id="PS00455">
    <property type="entry name" value="AMP_BINDING"/>
    <property type="match status" value="1"/>
</dbReference>
<evidence type="ECO:0000313" key="9">
    <source>
        <dbReference type="EMBL" id="KAF0844778.1"/>
    </source>
</evidence>
<feature type="domain" description="AMP-dependent synthetase/ligase" evidence="7">
    <location>
        <begin position="332"/>
        <end position="731"/>
    </location>
</feature>
<proteinExistence type="inferred from homology"/>
<dbReference type="SUPFAM" id="SSF56801">
    <property type="entry name" value="Acetyl-CoA synthetase-like"/>
    <property type="match status" value="1"/>
</dbReference>
<name>A0ABQ6YG58_9NOCA</name>
<dbReference type="InterPro" id="IPR042099">
    <property type="entry name" value="ANL_N_sf"/>
</dbReference>
<dbReference type="CDD" id="cd05907">
    <property type="entry name" value="VL_LC_FACS_like"/>
    <property type="match status" value="1"/>
</dbReference>
<dbReference type="PANTHER" id="PTHR43272:SF32">
    <property type="entry name" value="AMP-DEPENDENT SYNTHETASE_LIGASE DOMAIN-CONTAINING PROTEIN"/>
    <property type="match status" value="1"/>
</dbReference>
<keyword evidence="3" id="KW-0276">Fatty acid metabolism</keyword>
<feature type="domain" description="Alpha/beta hydrolase fold-3" evidence="8">
    <location>
        <begin position="84"/>
        <end position="277"/>
    </location>
</feature>
<feature type="active site" evidence="6">
    <location>
        <position position="158"/>
    </location>
</feature>
<protein>
    <recommendedName>
        <fullName evidence="5">Acyl-CoA synthetase</fullName>
    </recommendedName>
</protein>
<keyword evidence="4" id="KW-0443">Lipid metabolism</keyword>
<dbReference type="PROSITE" id="PS01174">
    <property type="entry name" value="LIPASE_GDXG_SER"/>
    <property type="match status" value="1"/>
</dbReference>
<dbReference type="PANTHER" id="PTHR43272">
    <property type="entry name" value="LONG-CHAIN-FATTY-ACID--COA LIGASE"/>
    <property type="match status" value="1"/>
</dbReference>
<dbReference type="InterPro" id="IPR020845">
    <property type="entry name" value="AMP-binding_CS"/>
</dbReference>
<dbReference type="InterPro" id="IPR013094">
    <property type="entry name" value="AB_hydrolase_3"/>
</dbReference>
<dbReference type="Pfam" id="PF23562">
    <property type="entry name" value="AMP-binding_C_3"/>
    <property type="match status" value="1"/>
</dbReference>